<proteinExistence type="predicted"/>
<evidence type="ECO:0000313" key="8">
    <source>
        <dbReference type="EMBL" id="MBM3115017.1"/>
    </source>
</evidence>
<dbReference type="PANTHER" id="PTHR42920">
    <property type="entry name" value="OS03G0707200 PROTEIN-RELATED"/>
    <property type="match status" value="1"/>
</dbReference>
<keyword evidence="2" id="KW-1003">Cell membrane</keyword>
<evidence type="ECO:0000256" key="4">
    <source>
        <dbReference type="ARBA" id="ARBA00022989"/>
    </source>
</evidence>
<feature type="transmembrane region" description="Helical" evidence="6">
    <location>
        <begin position="137"/>
        <end position="160"/>
    </location>
</feature>
<evidence type="ECO:0000256" key="1">
    <source>
        <dbReference type="ARBA" id="ARBA00004651"/>
    </source>
</evidence>
<feature type="transmembrane region" description="Helical" evidence="6">
    <location>
        <begin position="204"/>
        <end position="223"/>
    </location>
</feature>
<dbReference type="Pfam" id="PF00892">
    <property type="entry name" value="EamA"/>
    <property type="match status" value="2"/>
</dbReference>
<feature type="transmembrane region" description="Helical" evidence="6">
    <location>
        <begin position="81"/>
        <end position="101"/>
    </location>
</feature>
<evidence type="ECO:0000256" key="5">
    <source>
        <dbReference type="ARBA" id="ARBA00023136"/>
    </source>
</evidence>
<gene>
    <name evidence="8" type="ORF">JMJ54_04170</name>
</gene>
<feature type="domain" description="EamA" evidence="7">
    <location>
        <begin position="138"/>
        <end position="271"/>
    </location>
</feature>
<evidence type="ECO:0000256" key="2">
    <source>
        <dbReference type="ARBA" id="ARBA00022475"/>
    </source>
</evidence>
<dbReference type="RefSeq" id="WP_203536670.1">
    <property type="nucleotide sequence ID" value="NZ_JAESND010000001.1"/>
</dbReference>
<dbReference type="InterPro" id="IPR000620">
    <property type="entry name" value="EamA_dom"/>
</dbReference>
<protein>
    <submittedName>
        <fullName evidence="8">EamA family transporter</fullName>
    </submittedName>
</protein>
<dbReference type="SUPFAM" id="SSF103481">
    <property type="entry name" value="Multidrug resistance efflux transporter EmrE"/>
    <property type="match status" value="1"/>
</dbReference>
<comment type="subcellular location">
    <subcellularLocation>
        <location evidence="1">Cell membrane</location>
        <topology evidence="1">Multi-pass membrane protein</topology>
    </subcellularLocation>
</comment>
<keyword evidence="9" id="KW-1185">Reference proteome</keyword>
<evidence type="ECO:0000256" key="3">
    <source>
        <dbReference type="ARBA" id="ARBA00022692"/>
    </source>
</evidence>
<name>A0ABS2BHD1_9NEIS</name>
<dbReference type="InterPro" id="IPR037185">
    <property type="entry name" value="EmrE-like"/>
</dbReference>
<keyword evidence="4 6" id="KW-1133">Transmembrane helix</keyword>
<evidence type="ECO:0000259" key="7">
    <source>
        <dbReference type="Pfam" id="PF00892"/>
    </source>
</evidence>
<feature type="transmembrane region" description="Helical" evidence="6">
    <location>
        <begin position="33"/>
        <end position="49"/>
    </location>
</feature>
<comment type="caution">
    <text evidence="8">The sequence shown here is derived from an EMBL/GenBank/DDBJ whole genome shotgun (WGS) entry which is preliminary data.</text>
</comment>
<organism evidence="8 9">
    <name type="scientific">Jeongeupia naejangsanensis</name>
    <dbReference type="NCBI Taxonomy" id="613195"/>
    <lineage>
        <taxon>Bacteria</taxon>
        <taxon>Pseudomonadati</taxon>
        <taxon>Pseudomonadota</taxon>
        <taxon>Betaproteobacteria</taxon>
        <taxon>Neisseriales</taxon>
        <taxon>Chitinibacteraceae</taxon>
        <taxon>Jeongeupia</taxon>
    </lineage>
</organism>
<dbReference type="EMBL" id="JAESND010000001">
    <property type="protein sequence ID" value="MBM3115017.1"/>
    <property type="molecule type" value="Genomic_DNA"/>
</dbReference>
<evidence type="ECO:0000256" key="6">
    <source>
        <dbReference type="SAM" id="Phobius"/>
    </source>
</evidence>
<feature type="transmembrane region" description="Helical" evidence="6">
    <location>
        <begin position="172"/>
        <end position="192"/>
    </location>
</feature>
<evidence type="ECO:0000313" key="9">
    <source>
        <dbReference type="Proteomes" id="UP000809431"/>
    </source>
</evidence>
<keyword evidence="3 6" id="KW-0812">Transmembrane</keyword>
<dbReference type="PANTHER" id="PTHR42920:SF5">
    <property type="entry name" value="EAMA DOMAIN-CONTAINING PROTEIN"/>
    <property type="match status" value="1"/>
</dbReference>
<reference evidence="8 9" key="1">
    <citation type="submission" date="2021-01" db="EMBL/GenBank/DDBJ databases">
        <title>Draft Genome Sequence and Polyhydroxyalkanoate Biosynthetic Potential of Jeongeupia naejangsanensis Type Strain DSM 24253.</title>
        <authorList>
            <person name="Turrini P."/>
            <person name="Artuso I."/>
            <person name="Lugli G.A."/>
            <person name="Frangipani E."/>
            <person name="Ventura M."/>
            <person name="Visca P."/>
        </authorList>
    </citation>
    <scope>NUCLEOTIDE SEQUENCE [LARGE SCALE GENOMIC DNA]</scope>
    <source>
        <strain evidence="8 9">DSM 24253</strain>
    </source>
</reference>
<sequence length="283" mass="30649">MPYLTAITIIWALSFNLIGTFLAGRVDADFAVLTRVVLAGLVFLPFLRWRQVRPPLRLGLIAVGAMQFGVTYLCLYRAFRFLTVPEVLLFTIFTPIYITLIDDAMSRRFNPRALLAALVAVAGAAIVRYDALTGDYLAGFLLLQLANLSFAAGQIGYKHLLRRYPSPLPQHASFGLFFVGALAVALPSWLLFGNLAKLPATEAQWAVLVFLGLVSTALGYFWWNKGACMVDAGRLGAMNNMHIPVGIAISLVTSHPEGGIGRMLLGGAVIASSLLLAPKKNPA</sequence>
<dbReference type="InterPro" id="IPR051258">
    <property type="entry name" value="Diverse_Substrate_Transporter"/>
</dbReference>
<feature type="transmembrane region" description="Helical" evidence="6">
    <location>
        <begin position="113"/>
        <end position="131"/>
    </location>
</feature>
<accession>A0ABS2BHD1</accession>
<feature type="transmembrane region" description="Helical" evidence="6">
    <location>
        <begin position="56"/>
        <end position="75"/>
    </location>
</feature>
<dbReference type="Proteomes" id="UP000809431">
    <property type="component" value="Unassembled WGS sequence"/>
</dbReference>
<feature type="domain" description="EamA" evidence="7">
    <location>
        <begin position="6"/>
        <end position="127"/>
    </location>
</feature>
<keyword evidence="5 6" id="KW-0472">Membrane</keyword>